<evidence type="ECO:0000259" key="5">
    <source>
        <dbReference type="PROSITE" id="PS50937"/>
    </source>
</evidence>
<evidence type="ECO:0000256" key="2">
    <source>
        <dbReference type="ARBA" id="ARBA00023015"/>
    </source>
</evidence>
<comment type="caution">
    <text evidence="6">The sequence shown here is derived from an EMBL/GenBank/DDBJ whole genome shotgun (WGS) entry which is preliminary data.</text>
</comment>
<sequence>MWSIGDAAAKLGIAVSALRYWDERGVVRPAARRSGRRVYSEDELHRLAVAKLLRDTGLLSLSEITTIVQGGDDWRAAVRSRLTAIEAQQAVLARASEFLHHFLTCPREDPVGTCPKLREGTAGLLQ</sequence>
<dbReference type="InterPro" id="IPR000551">
    <property type="entry name" value="MerR-type_HTH_dom"/>
</dbReference>
<dbReference type="GO" id="GO:0003677">
    <property type="term" value="F:DNA binding"/>
    <property type="evidence" value="ECO:0007669"/>
    <property type="project" value="UniProtKB-KW"/>
</dbReference>
<dbReference type="PRINTS" id="PR00040">
    <property type="entry name" value="HTHMERR"/>
</dbReference>
<evidence type="ECO:0000256" key="3">
    <source>
        <dbReference type="ARBA" id="ARBA00023125"/>
    </source>
</evidence>
<dbReference type="InterPro" id="IPR009061">
    <property type="entry name" value="DNA-bd_dom_put_sf"/>
</dbReference>
<dbReference type="Proteomes" id="UP000549616">
    <property type="component" value="Unassembled WGS sequence"/>
</dbReference>
<dbReference type="PROSITE" id="PS50937">
    <property type="entry name" value="HTH_MERR_2"/>
    <property type="match status" value="1"/>
</dbReference>
<evidence type="ECO:0000256" key="4">
    <source>
        <dbReference type="ARBA" id="ARBA00023163"/>
    </source>
</evidence>
<keyword evidence="1" id="KW-0678">Repressor</keyword>
<dbReference type="GO" id="GO:0003700">
    <property type="term" value="F:DNA-binding transcription factor activity"/>
    <property type="evidence" value="ECO:0007669"/>
    <property type="project" value="InterPro"/>
</dbReference>
<reference evidence="6 7" key="1">
    <citation type="submission" date="2020-07" db="EMBL/GenBank/DDBJ databases">
        <title>Sequencing the genomes of 1000 actinobacteria strains.</title>
        <authorList>
            <person name="Klenk H.-P."/>
        </authorList>
    </citation>
    <scope>NUCLEOTIDE SEQUENCE [LARGE SCALE GENOMIC DNA]</scope>
    <source>
        <strain evidence="6 7">DSM 104006</strain>
    </source>
</reference>
<dbReference type="PROSITE" id="PS00552">
    <property type="entry name" value="HTH_MERR_1"/>
    <property type="match status" value="1"/>
</dbReference>
<dbReference type="EMBL" id="JACCFK010000001">
    <property type="protein sequence ID" value="NYI88609.1"/>
    <property type="molecule type" value="Genomic_DNA"/>
</dbReference>
<organism evidence="6 7">
    <name type="scientific">Amycolatopsis endophytica</name>
    <dbReference type="NCBI Taxonomy" id="860233"/>
    <lineage>
        <taxon>Bacteria</taxon>
        <taxon>Bacillati</taxon>
        <taxon>Actinomycetota</taxon>
        <taxon>Actinomycetes</taxon>
        <taxon>Pseudonocardiales</taxon>
        <taxon>Pseudonocardiaceae</taxon>
        <taxon>Amycolatopsis</taxon>
    </lineage>
</organism>
<evidence type="ECO:0000313" key="6">
    <source>
        <dbReference type="EMBL" id="NYI88609.1"/>
    </source>
</evidence>
<accession>A0A853B0Z5</accession>
<gene>
    <name evidence="6" type="ORF">HNR02_001932</name>
</gene>
<dbReference type="PANTHER" id="PTHR30204">
    <property type="entry name" value="REDOX-CYCLING DRUG-SENSING TRANSCRIPTIONAL ACTIVATOR SOXR"/>
    <property type="match status" value="1"/>
</dbReference>
<dbReference type="AlphaFoldDB" id="A0A853B0Z5"/>
<feature type="domain" description="HTH merR-type" evidence="5">
    <location>
        <begin position="1"/>
        <end position="70"/>
    </location>
</feature>
<dbReference type="Pfam" id="PF13411">
    <property type="entry name" value="MerR_1"/>
    <property type="match status" value="1"/>
</dbReference>
<dbReference type="SUPFAM" id="SSF46955">
    <property type="entry name" value="Putative DNA-binding domain"/>
    <property type="match status" value="1"/>
</dbReference>
<dbReference type="SMART" id="SM00422">
    <property type="entry name" value="HTH_MERR"/>
    <property type="match status" value="1"/>
</dbReference>
<evidence type="ECO:0000256" key="1">
    <source>
        <dbReference type="ARBA" id="ARBA00022491"/>
    </source>
</evidence>
<name>A0A853B0Z5_9PSEU</name>
<keyword evidence="4" id="KW-0804">Transcription</keyword>
<dbReference type="CDD" id="cd00592">
    <property type="entry name" value="HTH_MerR-like"/>
    <property type="match status" value="1"/>
</dbReference>
<dbReference type="RefSeq" id="WP_179772819.1">
    <property type="nucleotide sequence ID" value="NZ_JACCFK010000001.1"/>
</dbReference>
<proteinExistence type="predicted"/>
<keyword evidence="2" id="KW-0805">Transcription regulation</keyword>
<dbReference type="InterPro" id="IPR047057">
    <property type="entry name" value="MerR_fam"/>
</dbReference>
<dbReference type="Gene3D" id="1.10.1660.10">
    <property type="match status" value="1"/>
</dbReference>
<dbReference type="PANTHER" id="PTHR30204:SF69">
    <property type="entry name" value="MERR-FAMILY TRANSCRIPTIONAL REGULATOR"/>
    <property type="match status" value="1"/>
</dbReference>
<evidence type="ECO:0000313" key="7">
    <source>
        <dbReference type="Proteomes" id="UP000549616"/>
    </source>
</evidence>
<protein>
    <submittedName>
        <fullName evidence="6">DNA-binding transcriptional MerR regulator</fullName>
    </submittedName>
</protein>
<keyword evidence="3 6" id="KW-0238">DNA-binding</keyword>
<keyword evidence="7" id="KW-1185">Reference proteome</keyword>